<dbReference type="SUPFAM" id="SSF160964">
    <property type="entry name" value="MalF N-terminal region-like"/>
    <property type="match status" value="1"/>
</dbReference>
<feature type="transmembrane region" description="Helical" evidence="7">
    <location>
        <begin position="239"/>
        <end position="265"/>
    </location>
</feature>
<dbReference type="RefSeq" id="WP_262575508.1">
    <property type="nucleotide sequence ID" value="NZ_JAOQKJ010000012.1"/>
</dbReference>
<dbReference type="InterPro" id="IPR051393">
    <property type="entry name" value="ABC_transporter_permease"/>
</dbReference>
<organism evidence="9 10">
    <name type="scientific">Suilimivivens aceti</name>
    <dbReference type="NCBI Taxonomy" id="2981774"/>
    <lineage>
        <taxon>Bacteria</taxon>
        <taxon>Bacillati</taxon>
        <taxon>Bacillota</taxon>
        <taxon>Clostridia</taxon>
        <taxon>Lachnospirales</taxon>
        <taxon>Lachnospiraceae</taxon>
        <taxon>Suilimivivens</taxon>
    </lineage>
</organism>
<evidence type="ECO:0000313" key="10">
    <source>
        <dbReference type="Proteomes" id="UP001652432"/>
    </source>
</evidence>
<dbReference type="Gene3D" id="1.10.3720.10">
    <property type="entry name" value="MetI-like"/>
    <property type="match status" value="1"/>
</dbReference>
<dbReference type="Proteomes" id="UP001652432">
    <property type="component" value="Unassembled WGS sequence"/>
</dbReference>
<evidence type="ECO:0000313" key="9">
    <source>
        <dbReference type="EMBL" id="MCU6745464.1"/>
    </source>
</evidence>
<evidence type="ECO:0000256" key="4">
    <source>
        <dbReference type="ARBA" id="ARBA00022692"/>
    </source>
</evidence>
<keyword evidence="3" id="KW-1003">Cell membrane</keyword>
<dbReference type="EMBL" id="JAOQKJ010000012">
    <property type="protein sequence ID" value="MCU6745464.1"/>
    <property type="molecule type" value="Genomic_DNA"/>
</dbReference>
<comment type="caution">
    <text evidence="9">The sequence shown here is derived from an EMBL/GenBank/DDBJ whole genome shotgun (WGS) entry which is preliminary data.</text>
</comment>
<evidence type="ECO:0000259" key="8">
    <source>
        <dbReference type="PROSITE" id="PS50928"/>
    </source>
</evidence>
<feature type="transmembrane region" description="Helical" evidence="7">
    <location>
        <begin position="110"/>
        <end position="130"/>
    </location>
</feature>
<keyword evidence="6 7" id="KW-0472">Membrane</keyword>
<gene>
    <name evidence="9" type="ORF">OCV77_13375</name>
</gene>
<dbReference type="Pfam" id="PF00528">
    <property type="entry name" value="BPD_transp_1"/>
    <property type="match status" value="1"/>
</dbReference>
<keyword evidence="2 7" id="KW-0813">Transport</keyword>
<dbReference type="InterPro" id="IPR035906">
    <property type="entry name" value="MetI-like_sf"/>
</dbReference>
<comment type="similarity">
    <text evidence="7">Belongs to the binding-protein-dependent transport system permease family.</text>
</comment>
<dbReference type="InterPro" id="IPR000515">
    <property type="entry name" value="MetI-like"/>
</dbReference>
<feature type="domain" description="ABC transmembrane type-1" evidence="8">
    <location>
        <begin position="71"/>
        <end position="296"/>
    </location>
</feature>
<keyword evidence="5 7" id="KW-1133">Transmembrane helix</keyword>
<evidence type="ECO:0000256" key="3">
    <source>
        <dbReference type="ARBA" id="ARBA00022475"/>
    </source>
</evidence>
<sequence>MNKKEKRKMQISPYLFIAPFFLVYIGFNLFPILYSFYISFTDWDGIHTPQFIGVKNYIRLFTVDPYFWKSVLNTFLFVAVCVPALVFGGMLMAVMLNAKWVKGKRTLQCLSFLPYLTTPVAIGLIFALIFDWQTGILNRVLQAAGWMDTAYDWLGSPGTARVIVILMVVWKYLGYNTMFFLSGMAGISSDIYEAAEIEGAGTVQIFFKITVPLLKNIMVFVMLTSIIGGLQLLEEPMQLFSGWATSSTQLGGPGSSCLTVMWYLYDTAFGTTMRQGLGAAISYSLFVIIAVFAFFSYRLSYRGEDAYE</sequence>
<dbReference type="CDD" id="cd06261">
    <property type="entry name" value="TM_PBP2"/>
    <property type="match status" value="1"/>
</dbReference>
<keyword evidence="10" id="KW-1185">Reference proteome</keyword>
<dbReference type="SUPFAM" id="SSF161098">
    <property type="entry name" value="MetI-like"/>
    <property type="match status" value="1"/>
</dbReference>
<dbReference type="PANTHER" id="PTHR30193">
    <property type="entry name" value="ABC TRANSPORTER PERMEASE PROTEIN"/>
    <property type="match status" value="1"/>
</dbReference>
<evidence type="ECO:0000256" key="5">
    <source>
        <dbReference type="ARBA" id="ARBA00022989"/>
    </source>
</evidence>
<name>A0ABT2T6U4_9FIRM</name>
<evidence type="ECO:0000256" key="6">
    <source>
        <dbReference type="ARBA" id="ARBA00023136"/>
    </source>
</evidence>
<comment type="subcellular location">
    <subcellularLocation>
        <location evidence="1 7">Cell membrane</location>
        <topology evidence="1 7">Multi-pass membrane protein</topology>
    </subcellularLocation>
</comment>
<feature type="transmembrane region" description="Helical" evidence="7">
    <location>
        <begin position="213"/>
        <end position="233"/>
    </location>
</feature>
<keyword evidence="4 7" id="KW-0812">Transmembrane</keyword>
<reference evidence="9 10" key="1">
    <citation type="journal article" date="2021" name="ISME Commun">
        <title>Automated analysis of genomic sequences facilitates high-throughput and comprehensive description of bacteria.</title>
        <authorList>
            <person name="Hitch T.C.A."/>
        </authorList>
    </citation>
    <scope>NUCLEOTIDE SEQUENCE [LARGE SCALE GENOMIC DNA]</scope>
    <source>
        <strain evidence="9 10">Sanger_18</strain>
    </source>
</reference>
<protein>
    <submittedName>
        <fullName evidence="9">Sugar ABC transporter permease</fullName>
    </submittedName>
</protein>
<feature type="transmembrane region" description="Helical" evidence="7">
    <location>
        <begin position="75"/>
        <end position="98"/>
    </location>
</feature>
<accession>A0ABT2T6U4</accession>
<feature type="transmembrane region" description="Helical" evidence="7">
    <location>
        <begin position="277"/>
        <end position="297"/>
    </location>
</feature>
<evidence type="ECO:0000256" key="7">
    <source>
        <dbReference type="RuleBase" id="RU363032"/>
    </source>
</evidence>
<evidence type="ECO:0000256" key="2">
    <source>
        <dbReference type="ARBA" id="ARBA00022448"/>
    </source>
</evidence>
<evidence type="ECO:0000256" key="1">
    <source>
        <dbReference type="ARBA" id="ARBA00004651"/>
    </source>
</evidence>
<feature type="transmembrane region" description="Helical" evidence="7">
    <location>
        <begin position="12"/>
        <end position="34"/>
    </location>
</feature>
<dbReference type="PANTHER" id="PTHR30193:SF37">
    <property type="entry name" value="INNER MEMBRANE ABC TRANSPORTER PERMEASE PROTEIN YCJO"/>
    <property type="match status" value="1"/>
</dbReference>
<dbReference type="PROSITE" id="PS50928">
    <property type="entry name" value="ABC_TM1"/>
    <property type="match status" value="1"/>
</dbReference>
<proteinExistence type="inferred from homology"/>